<proteinExistence type="predicted"/>
<gene>
    <name evidence="1" type="ORF">FC36_GL001616</name>
</gene>
<dbReference type="AlphaFoldDB" id="A0A0R1TUH4"/>
<evidence type="ECO:0008006" key="3">
    <source>
        <dbReference type="Google" id="ProtNLM"/>
    </source>
</evidence>
<dbReference type="PATRIC" id="fig|1423740.3.peg.1750"/>
<reference evidence="1 2" key="1">
    <citation type="journal article" date="2015" name="Genome Announc.">
        <title>Expanding the biotechnology potential of lactobacilli through comparative genomics of 213 strains and associated genera.</title>
        <authorList>
            <person name="Sun Z."/>
            <person name="Harris H.M."/>
            <person name="McCann A."/>
            <person name="Guo C."/>
            <person name="Argimon S."/>
            <person name="Zhang W."/>
            <person name="Yang X."/>
            <person name="Jeffery I.B."/>
            <person name="Cooney J.C."/>
            <person name="Kagawa T.F."/>
            <person name="Liu W."/>
            <person name="Song Y."/>
            <person name="Salvetti E."/>
            <person name="Wrobel A."/>
            <person name="Rasinkangas P."/>
            <person name="Parkhill J."/>
            <person name="Rea M.C."/>
            <person name="O'Sullivan O."/>
            <person name="Ritari J."/>
            <person name="Douillard F.P."/>
            <person name="Paul Ross R."/>
            <person name="Yang R."/>
            <person name="Briner A.E."/>
            <person name="Felis G.E."/>
            <person name="de Vos W.M."/>
            <person name="Barrangou R."/>
            <person name="Klaenhammer T.R."/>
            <person name="Caufield P.W."/>
            <person name="Cui Y."/>
            <person name="Zhang H."/>
            <person name="O'Toole P.W."/>
        </authorList>
    </citation>
    <scope>NUCLEOTIDE SEQUENCE [LARGE SCALE GENOMIC DNA]</scope>
    <source>
        <strain evidence="1 2">DSM 15833</strain>
    </source>
</reference>
<name>A0A0R1TUH4_9LACO</name>
<dbReference type="InterPro" id="IPR019644">
    <property type="entry name" value="DUF2508"/>
</dbReference>
<organism evidence="1 2">
    <name type="scientific">Ligilactobacillus equi DSM 15833 = JCM 10991</name>
    <dbReference type="NCBI Taxonomy" id="1423740"/>
    <lineage>
        <taxon>Bacteria</taxon>
        <taxon>Bacillati</taxon>
        <taxon>Bacillota</taxon>
        <taxon>Bacilli</taxon>
        <taxon>Lactobacillales</taxon>
        <taxon>Lactobacillaceae</taxon>
        <taxon>Ligilactobacillus</taxon>
    </lineage>
</organism>
<evidence type="ECO:0000313" key="1">
    <source>
        <dbReference type="EMBL" id="KRL84960.1"/>
    </source>
</evidence>
<dbReference type="RefSeq" id="WP_025020447.1">
    <property type="nucleotide sequence ID" value="NZ_AZFH01000003.1"/>
</dbReference>
<sequence length="84" mass="10395">MFFFKPKEKLRKKYNERLLTDIYQARAQWDVAKHTQDAVYDVDDELEARTKLARARYEFLFKEARRRHLKGELRATVERQNWFN</sequence>
<dbReference type="Pfam" id="PF10704">
    <property type="entry name" value="DUF2508"/>
    <property type="match status" value="1"/>
</dbReference>
<dbReference type="STRING" id="1423740.FC36_GL001616"/>
<protein>
    <recommendedName>
        <fullName evidence="3">DUF2508 domain-containing protein</fullName>
    </recommendedName>
</protein>
<dbReference type="OrthoDB" id="2167041at2"/>
<dbReference type="Proteomes" id="UP000051048">
    <property type="component" value="Unassembled WGS sequence"/>
</dbReference>
<dbReference type="EMBL" id="AZFH01000003">
    <property type="protein sequence ID" value="KRL84960.1"/>
    <property type="molecule type" value="Genomic_DNA"/>
</dbReference>
<evidence type="ECO:0000313" key="2">
    <source>
        <dbReference type="Proteomes" id="UP000051048"/>
    </source>
</evidence>
<accession>A0A0R1TUH4</accession>
<comment type="caution">
    <text evidence="1">The sequence shown here is derived from an EMBL/GenBank/DDBJ whole genome shotgun (WGS) entry which is preliminary data.</text>
</comment>